<name>A0ABP8N1V8_9BACT</name>
<gene>
    <name evidence="1" type="ORF">GCM10023092_25080</name>
</gene>
<dbReference type="RefSeq" id="WP_344827730.1">
    <property type="nucleotide sequence ID" value="NZ_BAABEZ010000024.1"/>
</dbReference>
<sequence length="100" mass="11227">MNQQLENILFFKENLGMSLYPVTDLAGNLLHNVMALVGLRSQTELELCAQYIKGKITLFDKSRDGKYLVMKENAADLRRHELIPALQGHSARGILVELAS</sequence>
<comment type="caution">
    <text evidence="1">The sequence shown here is derived from an EMBL/GenBank/DDBJ whole genome shotgun (WGS) entry which is preliminary data.</text>
</comment>
<organism evidence="1 2">
    <name type="scientific">Rurimicrobium arvi</name>
    <dbReference type="NCBI Taxonomy" id="2049916"/>
    <lineage>
        <taxon>Bacteria</taxon>
        <taxon>Pseudomonadati</taxon>
        <taxon>Bacteroidota</taxon>
        <taxon>Chitinophagia</taxon>
        <taxon>Chitinophagales</taxon>
        <taxon>Chitinophagaceae</taxon>
        <taxon>Rurimicrobium</taxon>
    </lineage>
</organism>
<dbReference type="Proteomes" id="UP001501410">
    <property type="component" value="Unassembled WGS sequence"/>
</dbReference>
<evidence type="ECO:0000313" key="2">
    <source>
        <dbReference type="Proteomes" id="UP001501410"/>
    </source>
</evidence>
<protein>
    <submittedName>
        <fullName evidence="1">Uncharacterized protein</fullName>
    </submittedName>
</protein>
<dbReference type="EMBL" id="BAABEZ010000024">
    <property type="protein sequence ID" value="GAA4457808.1"/>
    <property type="molecule type" value="Genomic_DNA"/>
</dbReference>
<reference evidence="2" key="1">
    <citation type="journal article" date="2019" name="Int. J. Syst. Evol. Microbiol.">
        <title>The Global Catalogue of Microorganisms (GCM) 10K type strain sequencing project: providing services to taxonomists for standard genome sequencing and annotation.</title>
        <authorList>
            <consortium name="The Broad Institute Genomics Platform"/>
            <consortium name="The Broad Institute Genome Sequencing Center for Infectious Disease"/>
            <person name="Wu L."/>
            <person name="Ma J."/>
        </authorList>
    </citation>
    <scope>NUCLEOTIDE SEQUENCE [LARGE SCALE GENOMIC DNA]</scope>
    <source>
        <strain evidence="2">JCM 31921</strain>
    </source>
</reference>
<evidence type="ECO:0000313" key="1">
    <source>
        <dbReference type="EMBL" id="GAA4457808.1"/>
    </source>
</evidence>
<proteinExistence type="predicted"/>
<keyword evidence="2" id="KW-1185">Reference proteome</keyword>
<accession>A0ABP8N1V8</accession>